<feature type="region of interest" description="Disordered" evidence="4">
    <location>
        <begin position="211"/>
        <end position="237"/>
    </location>
</feature>
<evidence type="ECO:0000259" key="5">
    <source>
        <dbReference type="Pfam" id="PF00707"/>
    </source>
</evidence>
<dbReference type="EMBL" id="JADFTS010000007">
    <property type="protein sequence ID" value="KAF9599362.1"/>
    <property type="molecule type" value="Genomic_DNA"/>
</dbReference>
<proteinExistence type="inferred from homology"/>
<evidence type="ECO:0000256" key="2">
    <source>
        <dbReference type="ARBA" id="ARBA00022540"/>
    </source>
</evidence>
<feature type="compositionally biased region" description="Polar residues" evidence="4">
    <location>
        <begin position="498"/>
        <end position="533"/>
    </location>
</feature>
<feature type="compositionally biased region" description="Polar residues" evidence="4">
    <location>
        <begin position="430"/>
        <end position="477"/>
    </location>
</feature>
<feature type="compositionally biased region" description="Basic and acidic residues" evidence="4">
    <location>
        <begin position="344"/>
        <end position="358"/>
    </location>
</feature>
<evidence type="ECO:0000313" key="7">
    <source>
        <dbReference type="EMBL" id="KAF9599362.1"/>
    </source>
</evidence>
<gene>
    <name evidence="7" type="ORF">IFM89_036819</name>
</gene>
<keyword evidence="8" id="KW-1185">Reference proteome</keyword>
<evidence type="ECO:0000313" key="8">
    <source>
        <dbReference type="Proteomes" id="UP000631114"/>
    </source>
</evidence>
<dbReference type="InterPro" id="IPR036788">
    <property type="entry name" value="T_IF-3_C_sf"/>
</dbReference>
<feature type="compositionally biased region" description="Basic and acidic residues" evidence="4">
    <location>
        <begin position="550"/>
        <end position="564"/>
    </location>
</feature>
<evidence type="ECO:0008006" key="9">
    <source>
        <dbReference type="Google" id="ProtNLM"/>
    </source>
</evidence>
<dbReference type="Pfam" id="PF00707">
    <property type="entry name" value="IF3_C"/>
    <property type="match status" value="1"/>
</dbReference>
<organism evidence="7 8">
    <name type="scientific">Coptis chinensis</name>
    <dbReference type="NCBI Taxonomy" id="261450"/>
    <lineage>
        <taxon>Eukaryota</taxon>
        <taxon>Viridiplantae</taxon>
        <taxon>Streptophyta</taxon>
        <taxon>Embryophyta</taxon>
        <taxon>Tracheophyta</taxon>
        <taxon>Spermatophyta</taxon>
        <taxon>Magnoliopsida</taxon>
        <taxon>Ranunculales</taxon>
        <taxon>Ranunculaceae</taxon>
        <taxon>Coptidoideae</taxon>
        <taxon>Coptis</taxon>
    </lineage>
</organism>
<evidence type="ECO:0000256" key="1">
    <source>
        <dbReference type="ARBA" id="ARBA00005439"/>
    </source>
</evidence>
<evidence type="ECO:0000256" key="4">
    <source>
        <dbReference type="SAM" id="MobiDB-lite"/>
    </source>
</evidence>
<dbReference type="SUPFAM" id="SSF55200">
    <property type="entry name" value="Translation initiation factor IF3, C-terminal domain"/>
    <property type="match status" value="1"/>
</dbReference>
<dbReference type="Proteomes" id="UP000631114">
    <property type="component" value="Unassembled WGS sequence"/>
</dbReference>
<dbReference type="GO" id="GO:0043022">
    <property type="term" value="F:ribosome binding"/>
    <property type="evidence" value="ECO:0007669"/>
    <property type="project" value="TreeGrafter"/>
</dbReference>
<dbReference type="OrthoDB" id="21573at2759"/>
<keyword evidence="2" id="KW-0396">Initiation factor</keyword>
<dbReference type="Pfam" id="PF05198">
    <property type="entry name" value="IF3_N"/>
    <property type="match status" value="1"/>
</dbReference>
<comment type="caution">
    <text evidence="7">The sequence shown here is derived from an EMBL/GenBank/DDBJ whole genome shotgun (WGS) entry which is preliminary data.</text>
</comment>
<protein>
    <recommendedName>
        <fullName evidence="9">Translation initiation factor 3 N-terminal domain-containing protein</fullName>
    </recommendedName>
</protein>
<dbReference type="InterPro" id="IPR036787">
    <property type="entry name" value="T_IF-3_N_sf"/>
</dbReference>
<reference evidence="7 8" key="1">
    <citation type="submission" date="2020-10" db="EMBL/GenBank/DDBJ databases">
        <title>The Coptis chinensis genome and diversification of protoberbering-type alkaloids.</title>
        <authorList>
            <person name="Wang B."/>
            <person name="Shu S."/>
            <person name="Song C."/>
            <person name="Liu Y."/>
        </authorList>
    </citation>
    <scope>NUCLEOTIDE SEQUENCE [LARGE SCALE GENOMIC DNA]</scope>
    <source>
        <strain evidence="7">HL-2020</strain>
        <tissue evidence="7">Leaf</tissue>
    </source>
</reference>
<feature type="compositionally biased region" description="Polar residues" evidence="4">
    <location>
        <begin position="362"/>
        <end position="410"/>
    </location>
</feature>
<dbReference type="InterPro" id="IPR019815">
    <property type="entry name" value="Translation_initiation_fac_3_C"/>
</dbReference>
<dbReference type="InterPro" id="IPR019814">
    <property type="entry name" value="Translation_initiation_fac_3_N"/>
</dbReference>
<dbReference type="GO" id="GO:0032790">
    <property type="term" value="P:ribosome disassembly"/>
    <property type="evidence" value="ECO:0007669"/>
    <property type="project" value="TreeGrafter"/>
</dbReference>
<dbReference type="SUPFAM" id="SSF54364">
    <property type="entry name" value="Translation initiation factor IF3, N-terminal domain"/>
    <property type="match status" value="1"/>
</dbReference>
<dbReference type="Gene3D" id="3.30.110.10">
    <property type="entry name" value="Translation initiation factor 3 (IF-3), C-terminal domain"/>
    <property type="match status" value="1"/>
</dbReference>
<sequence length="564" mass="62888">MVLWSRIRCSRIKNLTNQCNKRNYYHSSIHITSYSPAITKARIFERHRPPQLYCPIRFFAAPILANQPKAESKVEKRTRLNDQITAEWIRLVSDEGHVVVSMREALDRAKKLKMDLVEAEGTIRKGSPKEIRFTEKTEQKDLQTKADTVKKMMEKGHRVKCMAVGKEDQDLGGMLARLSSLIEDVAIVESGPNVEKKQAYVIVRHMKFGPTKKGSKKKLSMEKSSPKATLDSGPEQGPLLMEEESIDAESNSESENDIHTDQKQVLGEKITTWSTFDANEDFEEVFDLGDNKDVVSSSITRHMGVETNGVFPPENVANASLPHSKPELRSTHPKSPSSIGENRYSGRNENRYGGRSEVRSGVQPTNSTAKTAYNTKVSEFSPAHLSQTNRASGSTNTVHQGSDSPYQGRQSPPFVGENRYAPRREVRSGVQPTNSTAKTAYNTKPSESPVHMSQSNRVPGATNTGHHGSDSPYQGRQSPPFVGENRYAPRREVRNGVQPINSTAKTAYNTNPSESPVHMRQSNRVPGATNTVHQRPDSPDQAGQAPLYKGENRYGPRREVRKGQ</sequence>
<name>A0A835LNU3_9MAGN</name>
<feature type="domain" description="Translation initiation factor 3 N-terminal" evidence="6">
    <location>
        <begin position="81"/>
        <end position="120"/>
    </location>
</feature>
<evidence type="ECO:0000259" key="6">
    <source>
        <dbReference type="Pfam" id="PF05198"/>
    </source>
</evidence>
<dbReference type="PANTHER" id="PTHR10938:SF4">
    <property type="entry name" value="TRANSLATION INITIATION FACTOR IF3-1, MITOCHONDRIAL"/>
    <property type="match status" value="1"/>
</dbReference>
<comment type="similarity">
    <text evidence="1">Belongs to the IF-3 family.</text>
</comment>
<dbReference type="PANTHER" id="PTHR10938">
    <property type="entry name" value="TRANSLATION INITIATION FACTOR IF-3"/>
    <property type="match status" value="1"/>
</dbReference>
<dbReference type="GO" id="GO:0003743">
    <property type="term" value="F:translation initiation factor activity"/>
    <property type="evidence" value="ECO:0007669"/>
    <property type="project" value="UniProtKB-KW"/>
</dbReference>
<dbReference type="AlphaFoldDB" id="A0A835LNU3"/>
<feature type="domain" description="Translation initiation factor 3 C-terminal" evidence="5">
    <location>
        <begin position="129"/>
        <end position="203"/>
    </location>
</feature>
<accession>A0A835LNU3</accession>
<dbReference type="InterPro" id="IPR001288">
    <property type="entry name" value="Translation_initiation_fac_3"/>
</dbReference>
<evidence type="ECO:0000256" key="3">
    <source>
        <dbReference type="ARBA" id="ARBA00022917"/>
    </source>
</evidence>
<feature type="region of interest" description="Disordered" evidence="4">
    <location>
        <begin position="306"/>
        <end position="564"/>
    </location>
</feature>
<keyword evidence="3" id="KW-0648">Protein biosynthesis</keyword>